<evidence type="ECO:0000256" key="2">
    <source>
        <dbReference type="ARBA" id="ARBA00004496"/>
    </source>
</evidence>
<dbReference type="Pfam" id="PF00326">
    <property type="entry name" value="Peptidase_S9"/>
    <property type="match status" value="1"/>
</dbReference>
<sequence length="851" mass="91110">MAVALVAASASASRLLLTTNPGRFVGCRWVPQRRGSHGSQQKLRSSVSGGSVRRKDSCVVRAMDQVASGKVMSPSAGEKTDASSDAESELLQAFYAIPSIDKAWTIPSRKGEGGFDVVVAMSQVNLPANAKRTFLSTVYIPETTAATTPDYHWSPFPFEISGASLIVPSPSGAKVLIIRNPKDATSPTKLEIWGPGQLLREIFVPSSVHGSIYGDGWFEGVSWSQNEEFVAYVAEEPALSRPIFGQNASTSGQNSNGALEAGNWKGQGDWVEDWGESYSGKRRPVLFVANVSTGAVQVVEGIARDVSAGQVVWAPQAASSDTPQSLVFVGWSSYADNFTTPRKLGMKYCFNRPCYLYHVEAPVPGKEPSNAAPVATKLSEGVSSAFSPRFSPNGKMLVFLSAQAAVNSGAHNATNSLHCIDWPADGIISGKRQIRDVINVVQHAEEGAFPGLYCSNLIANPWLNDSSTLLLASSWRSQQVILAIDVESGTMTKVSSSESMASWNILGMQNSCVVAIESSPTKVQSLMLGHLASGDSPVKGGKEWNWSAINVPSLRFAAKVETAMQSMRYEILQVPAPMTDPLKSLSEGSGQPFEAIFVSPTGSINPPTDEARIESIPPLVVVLHGGPHSVSQTSFSRNAAFLSALGFSLLHVNYRGSLGFGEEALQSLLGNVGRQDVGDVLAALDLVIGNGMADPARVAVLGGSHGGFLAAHLVGQAPDRFTTAIARNPVCNVSSMVGITDIPDWCYVEAFGKEGMTNYTEAPSVKDLSVLYQCSPIAHLSKVKVPTLFLLGAQDRRVPVSNGFQYVQALRARGQEVKVILFPEDLHAIDRPQSDFESFLNIGVWLKRFMQ</sequence>
<comment type="caution">
    <text evidence="11">The sequence shown here is derived from an EMBL/GenBank/DDBJ whole genome shotgun (WGS) entry which is preliminary data.</text>
</comment>
<keyword evidence="7" id="KW-0378">Hydrolase</keyword>
<dbReference type="GO" id="GO:0005737">
    <property type="term" value="C:cytoplasm"/>
    <property type="evidence" value="ECO:0007669"/>
    <property type="project" value="UniProtKB-SubCell"/>
</dbReference>
<dbReference type="InterPro" id="IPR002471">
    <property type="entry name" value="Pept_S9_AS"/>
</dbReference>
<evidence type="ECO:0000256" key="5">
    <source>
        <dbReference type="ARBA" id="ARBA00012917"/>
    </source>
</evidence>
<dbReference type="PROSITE" id="PS00708">
    <property type="entry name" value="PRO_ENDOPEP_SER"/>
    <property type="match status" value="1"/>
</dbReference>
<evidence type="ECO:0000313" key="12">
    <source>
        <dbReference type="Proteomes" id="UP000822688"/>
    </source>
</evidence>
<organism evidence="11 12">
    <name type="scientific">Ceratodon purpureus</name>
    <name type="common">Fire moss</name>
    <name type="synonym">Dicranum purpureum</name>
    <dbReference type="NCBI Taxonomy" id="3225"/>
    <lineage>
        <taxon>Eukaryota</taxon>
        <taxon>Viridiplantae</taxon>
        <taxon>Streptophyta</taxon>
        <taxon>Embryophyta</taxon>
        <taxon>Bryophyta</taxon>
        <taxon>Bryophytina</taxon>
        <taxon>Bryopsida</taxon>
        <taxon>Dicranidae</taxon>
        <taxon>Pseudoditrichales</taxon>
        <taxon>Ditrichaceae</taxon>
        <taxon>Ceratodon</taxon>
    </lineage>
</organism>
<dbReference type="EMBL" id="CM026433">
    <property type="protein sequence ID" value="KAG0553896.1"/>
    <property type="molecule type" value="Genomic_DNA"/>
</dbReference>
<name>A0A8T0G3N1_CERPU</name>
<gene>
    <name evidence="11" type="ORF">KC19_12G047600</name>
</gene>
<evidence type="ECO:0000256" key="6">
    <source>
        <dbReference type="ARBA" id="ARBA00022490"/>
    </source>
</evidence>
<dbReference type="PANTHER" id="PTHR42776">
    <property type="entry name" value="SERINE PEPTIDASE S9 FAMILY MEMBER"/>
    <property type="match status" value="1"/>
</dbReference>
<feature type="region of interest" description="Disordered" evidence="8">
    <location>
        <begin position="33"/>
        <end position="54"/>
    </location>
</feature>
<reference evidence="11" key="1">
    <citation type="submission" date="2020-06" db="EMBL/GenBank/DDBJ databases">
        <title>WGS assembly of Ceratodon purpureus strain R40.</title>
        <authorList>
            <person name="Carey S.B."/>
            <person name="Jenkins J."/>
            <person name="Shu S."/>
            <person name="Lovell J.T."/>
            <person name="Sreedasyam A."/>
            <person name="Maumus F."/>
            <person name="Tiley G.P."/>
            <person name="Fernandez-Pozo N."/>
            <person name="Barry K."/>
            <person name="Chen C."/>
            <person name="Wang M."/>
            <person name="Lipzen A."/>
            <person name="Daum C."/>
            <person name="Saski C.A."/>
            <person name="Payton A.C."/>
            <person name="Mcbreen J.C."/>
            <person name="Conrad R.E."/>
            <person name="Kollar L.M."/>
            <person name="Olsson S."/>
            <person name="Huttunen S."/>
            <person name="Landis J.B."/>
            <person name="Wickett N.J."/>
            <person name="Johnson M.G."/>
            <person name="Rensing S.A."/>
            <person name="Grimwood J."/>
            <person name="Schmutz J."/>
            <person name="Mcdaniel S.F."/>
        </authorList>
    </citation>
    <scope>NUCLEOTIDE SEQUENCE</scope>
    <source>
        <strain evidence="11">R40</strain>
    </source>
</reference>
<dbReference type="Gene3D" id="3.40.50.1820">
    <property type="entry name" value="alpha/beta hydrolase"/>
    <property type="match status" value="1"/>
</dbReference>
<evidence type="ECO:0000259" key="9">
    <source>
        <dbReference type="Pfam" id="PF00326"/>
    </source>
</evidence>
<dbReference type="InterPro" id="IPR001375">
    <property type="entry name" value="Peptidase_S9_cat"/>
</dbReference>
<dbReference type="GO" id="GO:0008242">
    <property type="term" value="F:omega peptidase activity"/>
    <property type="evidence" value="ECO:0007669"/>
    <property type="project" value="UniProtKB-EC"/>
</dbReference>
<dbReference type="SUPFAM" id="SSF82171">
    <property type="entry name" value="DPP6 N-terminal domain-like"/>
    <property type="match status" value="1"/>
</dbReference>
<dbReference type="AlphaFoldDB" id="A0A8T0G3N1"/>
<dbReference type="FunFam" id="3.40.50.1820:FF:000146">
    <property type="entry name" value="Acylamino-acid-releasing enzyme"/>
    <property type="match status" value="1"/>
</dbReference>
<dbReference type="EC" id="3.4.19.1" evidence="5"/>
<comment type="subcellular location">
    <subcellularLocation>
        <location evidence="2">Cytoplasm</location>
    </subcellularLocation>
</comment>
<dbReference type="GO" id="GO:0004252">
    <property type="term" value="F:serine-type endopeptidase activity"/>
    <property type="evidence" value="ECO:0007669"/>
    <property type="project" value="InterPro"/>
</dbReference>
<feature type="domain" description="Acylamino-acid-releasing enzyme N-terminal" evidence="10">
    <location>
        <begin position="77"/>
        <end position="560"/>
    </location>
</feature>
<evidence type="ECO:0000259" key="10">
    <source>
        <dbReference type="Pfam" id="PF19283"/>
    </source>
</evidence>
<keyword evidence="6" id="KW-0963">Cytoplasm</keyword>
<dbReference type="SUPFAM" id="SSF53474">
    <property type="entry name" value="alpha/beta-Hydrolases"/>
    <property type="match status" value="1"/>
</dbReference>
<accession>A0A8T0G3N1</accession>
<dbReference type="PANTHER" id="PTHR42776:SF4">
    <property type="entry name" value="ACYLAMINO-ACID-RELEASING ENZYME"/>
    <property type="match status" value="1"/>
</dbReference>
<evidence type="ECO:0000256" key="4">
    <source>
        <dbReference type="ARBA" id="ARBA00011881"/>
    </source>
</evidence>
<comment type="subunit">
    <text evidence="4">Homotetramer.</text>
</comment>
<comment type="catalytic activity">
    <reaction evidence="1">
        <text>Cleavage of an N-acetyl or N-formyl amino acid from the N-terminus of a polypeptide.</text>
        <dbReference type="EC" id="3.4.19.1"/>
    </reaction>
</comment>
<dbReference type="InterPro" id="IPR045550">
    <property type="entry name" value="AARE_N"/>
</dbReference>
<dbReference type="InterPro" id="IPR029058">
    <property type="entry name" value="AB_hydrolase_fold"/>
</dbReference>
<feature type="domain" description="Peptidase S9 prolyl oligopeptidase catalytic" evidence="9">
    <location>
        <begin position="634"/>
        <end position="849"/>
    </location>
</feature>
<evidence type="ECO:0000256" key="7">
    <source>
        <dbReference type="ARBA" id="ARBA00022801"/>
    </source>
</evidence>
<keyword evidence="12" id="KW-1185">Reference proteome</keyword>
<protein>
    <recommendedName>
        <fullName evidence="5">acylaminoacyl-peptidase</fullName>
        <ecNumber evidence="5">3.4.19.1</ecNumber>
    </recommendedName>
</protein>
<evidence type="ECO:0000313" key="11">
    <source>
        <dbReference type="EMBL" id="KAG0553896.1"/>
    </source>
</evidence>
<evidence type="ECO:0000256" key="3">
    <source>
        <dbReference type="ARBA" id="ARBA00010040"/>
    </source>
</evidence>
<dbReference type="Pfam" id="PF19283">
    <property type="entry name" value="APEH_N"/>
    <property type="match status" value="1"/>
</dbReference>
<evidence type="ECO:0000256" key="8">
    <source>
        <dbReference type="SAM" id="MobiDB-lite"/>
    </source>
</evidence>
<dbReference type="GO" id="GO:0006508">
    <property type="term" value="P:proteolysis"/>
    <property type="evidence" value="ECO:0007669"/>
    <property type="project" value="InterPro"/>
</dbReference>
<evidence type="ECO:0000256" key="1">
    <source>
        <dbReference type="ARBA" id="ARBA00000721"/>
    </source>
</evidence>
<proteinExistence type="inferred from homology"/>
<comment type="similarity">
    <text evidence="3">Belongs to the peptidase S9C family.</text>
</comment>
<dbReference type="Proteomes" id="UP000822688">
    <property type="component" value="Chromosome 12"/>
</dbReference>